<dbReference type="CDD" id="cd00818">
    <property type="entry name" value="IleRS_core"/>
    <property type="match status" value="1"/>
</dbReference>
<keyword evidence="5 10" id="KW-0547">Nucleotide-binding</keyword>
<dbReference type="Pfam" id="PF00133">
    <property type="entry name" value="tRNA-synt_1"/>
    <property type="match status" value="1"/>
</dbReference>
<dbReference type="Pfam" id="PF08264">
    <property type="entry name" value="Anticodon_1"/>
    <property type="match status" value="1"/>
</dbReference>
<dbReference type="InterPro" id="IPR050081">
    <property type="entry name" value="Ile-tRNA_ligase"/>
</dbReference>
<dbReference type="GO" id="GO:0005524">
    <property type="term" value="F:ATP binding"/>
    <property type="evidence" value="ECO:0007669"/>
    <property type="project" value="UniProtKB-KW"/>
</dbReference>
<dbReference type="Gene3D" id="1.10.10.830">
    <property type="entry name" value="Ile-tRNA synthetase CP2 domain-like"/>
    <property type="match status" value="1"/>
</dbReference>
<dbReference type="SUPFAM" id="SSF52374">
    <property type="entry name" value="Nucleotidylyl transferase"/>
    <property type="match status" value="1"/>
</dbReference>
<dbReference type="PANTHER" id="PTHR42765:SF1">
    <property type="entry name" value="ISOLEUCINE--TRNA LIGASE, MITOCHONDRIAL"/>
    <property type="match status" value="1"/>
</dbReference>
<dbReference type="GO" id="GO:0002161">
    <property type="term" value="F:aminoacyl-tRNA deacylase activity"/>
    <property type="evidence" value="ECO:0007669"/>
    <property type="project" value="InterPro"/>
</dbReference>
<dbReference type="Gene3D" id="3.40.50.620">
    <property type="entry name" value="HUPs"/>
    <property type="match status" value="2"/>
</dbReference>
<keyword evidence="8 10" id="KW-0030">Aminoacyl-tRNA synthetase</keyword>
<accession>A0A2S4VD58</accession>
<dbReference type="InterPro" id="IPR009080">
    <property type="entry name" value="tRNAsynth_Ia_anticodon-bd"/>
</dbReference>
<gene>
    <name evidence="13" type="ORF">PSTT_08281</name>
</gene>
<dbReference type="InterPro" id="IPR001412">
    <property type="entry name" value="aa-tRNA-synth_I_CS"/>
</dbReference>
<dbReference type="InterPro" id="IPR033708">
    <property type="entry name" value="Anticodon_Ile_BEm"/>
</dbReference>
<evidence type="ECO:0000259" key="11">
    <source>
        <dbReference type="Pfam" id="PF00133"/>
    </source>
</evidence>
<name>A0A2S4VD58_9BASI</name>
<proteinExistence type="inferred from homology"/>
<feature type="domain" description="Methionyl/Valyl/Leucyl/Isoleucyl-tRNA synthetase anticodon-binding" evidence="12">
    <location>
        <begin position="678"/>
        <end position="830"/>
    </location>
</feature>
<dbReference type="SUPFAM" id="SSF47323">
    <property type="entry name" value="Anticodon-binding domain of a subclass of class I aminoacyl-tRNA synthetases"/>
    <property type="match status" value="1"/>
</dbReference>
<dbReference type="GO" id="GO:0000049">
    <property type="term" value="F:tRNA binding"/>
    <property type="evidence" value="ECO:0007669"/>
    <property type="project" value="InterPro"/>
</dbReference>
<dbReference type="InterPro" id="IPR009008">
    <property type="entry name" value="Val/Leu/Ile-tRNA-synth_edit"/>
</dbReference>
<dbReference type="GO" id="GO:0005739">
    <property type="term" value="C:mitochondrion"/>
    <property type="evidence" value="ECO:0007669"/>
    <property type="project" value="TreeGrafter"/>
</dbReference>
<evidence type="ECO:0000256" key="4">
    <source>
        <dbReference type="ARBA" id="ARBA00022598"/>
    </source>
</evidence>
<keyword evidence="14" id="KW-1185">Reference proteome</keyword>
<dbReference type="VEuPathDB" id="FungiDB:PSTT_08281"/>
<dbReference type="AlphaFoldDB" id="A0A2S4VD58"/>
<dbReference type="EMBL" id="PKSL01000074">
    <property type="protein sequence ID" value="POW07473.1"/>
    <property type="molecule type" value="Genomic_DNA"/>
</dbReference>
<dbReference type="InterPro" id="IPR002300">
    <property type="entry name" value="aa-tRNA-synth_Ia"/>
</dbReference>
<protein>
    <recommendedName>
        <fullName evidence="2">isoleucine--tRNA ligase</fullName>
        <ecNumber evidence="2">6.1.1.5</ecNumber>
    </recommendedName>
    <alternativeName>
        <fullName evidence="9">Isoleucyl-tRNA synthetase</fullName>
    </alternativeName>
</protein>
<keyword evidence="6 10" id="KW-0067">ATP-binding</keyword>
<dbReference type="InterPro" id="IPR014729">
    <property type="entry name" value="Rossmann-like_a/b/a_fold"/>
</dbReference>
<evidence type="ECO:0000313" key="13">
    <source>
        <dbReference type="EMBL" id="POW07473.1"/>
    </source>
</evidence>
<dbReference type="Proteomes" id="UP000239156">
    <property type="component" value="Unassembled WGS sequence"/>
</dbReference>
<evidence type="ECO:0000256" key="3">
    <source>
        <dbReference type="ARBA" id="ARBA00022490"/>
    </source>
</evidence>
<evidence type="ECO:0000256" key="5">
    <source>
        <dbReference type="ARBA" id="ARBA00022741"/>
    </source>
</evidence>
<sequence>MRRTILINHRSLNLVKHRYYGTSTNNHNNNKLYSDTLSLPRTAFPLRRLNSEENETQLRRRTTKELWGGRPVWTLHDGPPYANGPIHMGHALNKILKDIINRNKLLHGFRINYLPGFDCHGLPLELKAIEGIRAAGPEAESLDAVQVRDAARATAMEGIQLQVEQFDRLSILTNWEKAWRTLDHDYEIKQLELFAQMVKNQLIYRHRKPVHFSPSSGTALAEAEIEYRDDHLSRSVYVKFDIVHPSPSLQAVINRLDFTAKLKAVIWTTTPWTLVANQAVVISKSARYSLVKLSPDDSSNVEILLFATDRLPALKDLLSDESQKLEIIGELCGEELESTTYDHDFASSELPISKITWKAALGEGNTEVISMLEEQKRLIGKEVKIRHKYPYDWRTKTPILTKITSQWFVELENIRKVALSMMERVEFHPPSSRNRLESFLKSRSEWCISRQRPWGVPIPVLYSVETDLPLLTYESVSWIIKVLRERGTDYWWKGPIQDFIPPGVSGSFKKGTDVMDVWFDSGVSWLTSGDTPADMVLEGSDQHRGWFQSQILTFIAASQTDLRNHPVYKSVVTHGFTLDKHGRKMSKSSGNVLSPLEIINGDEAKKQPAFGIDVLRLWTASVDFTKDVTVGVDQLLRLSDVVRKIRSTARFLLGNVYRDGDVKPSEAELSCDDLGLIEKYMLHLLYEFQHSVQSAYNELDFKKVVQLVTNFTTKTLSAFYFESVKDILYNNARGDLERQRALYVMSKILAIYKLAIAPILPHLAEEITIHQFPQSASVFQESWPALSESWKDSEVSNQMEFLISLRDSILREAEGLRQDKKLRSLEEVELVIDISGPIEKGRQDIVDTLVKNDSLLPRLFGLSDASVCKTANVTNTVLNIAAPAWQHPFEFRFGDRQDLIIKLFVVPAWRTKCPRCWKFTVEGDCPVCVRCAEVLTSASPP</sequence>
<dbReference type="CDD" id="cd07960">
    <property type="entry name" value="Anticodon_Ia_Ile_BEm"/>
    <property type="match status" value="1"/>
</dbReference>
<evidence type="ECO:0000256" key="6">
    <source>
        <dbReference type="ARBA" id="ARBA00022840"/>
    </source>
</evidence>
<dbReference type="InterPro" id="IPR013155">
    <property type="entry name" value="M/V/L/I-tRNA-synth_anticd-bd"/>
</dbReference>
<dbReference type="SUPFAM" id="SSF50677">
    <property type="entry name" value="ValRS/IleRS/LeuRS editing domain"/>
    <property type="match status" value="1"/>
</dbReference>
<comment type="caution">
    <text evidence="13">The sequence shown here is derived from an EMBL/GenBank/DDBJ whole genome shotgun (WGS) entry which is preliminary data.</text>
</comment>
<dbReference type="GO" id="GO:0004822">
    <property type="term" value="F:isoleucine-tRNA ligase activity"/>
    <property type="evidence" value="ECO:0007669"/>
    <property type="project" value="UniProtKB-EC"/>
</dbReference>
<evidence type="ECO:0000256" key="9">
    <source>
        <dbReference type="ARBA" id="ARBA00032665"/>
    </source>
</evidence>
<evidence type="ECO:0000256" key="7">
    <source>
        <dbReference type="ARBA" id="ARBA00022917"/>
    </source>
</evidence>
<dbReference type="PROSITE" id="PS00178">
    <property type="entry name" value="AA_TRNA_LIGASE_I"/>
    <property type="match status" value="1"/>
</dbReference>
<dbReference type="GO" id="GO:0032543">
    <property type="term" value="P:mitochondrial translation"/>
    <property type="evidence" value="ECO:0007669"/>
    <property type="project" value="TreeGrafter"/>
</dbReference>
<evidence type="ECO:0000313" key="14">
    <source>
        <dbReference type="Proteomes" id="UP000239156"/>
    </source>
</evidence>
<evidence type="ECO:0000256" key="1">
    <source>
        <dbReference type="ARBA" id="ARBA00005594"/>
    </source>
</evidence>
<organism evidence="13 14">
    <name type="scientific">Puccinia striiformis</name>
    <dbReference type="NCBI Taxonomy" id="27350"/>
    <lineage>
        <taxon>Eukaryota</taxon>
        <taxon>Fungi</taxon>
        <taxon>Dikarya</taxon>
        <taxon>Basidiomycota</taxon>
        <taxon>Pucciniomycotina</taxon>
        <taxon>Pucciniomycetes</taxon>
        <taxon>Pucciniales</taxon>
        <taxon>Pucciniaceae</taxon>
        <taxon>Puccinia</taxon>
    </lineage>
</organism>
<keyword evidence="3" id="KW-0963">Cytoplasm</keyword>
<dbReference type="EC" id="6.1.1.5" evidence="2"/>
<reference evidence="13" key="1">
    <citation type="submission" date="2017-12" db="EMBL/GenBank/DDBJ databases">
        <title>Gene loss provides genomic basis for host adaptation in cereal stripe rust fungi.</title>
        <authorList>
            <person name="Xia C."/>
        </authorList>
    </citation>
    <scope>NUCLEOTIDE SEQUENCE [LARGE SCALE GENOMIC DNA]</scope>
    <source>
        <strain evidence="13">93-210</strain>
    </source>
</reference>
<evidence type="ECO:0000256" key="2">
    <source>
        <dbReference type="ARBA" id="ARBA00013165"/>
    </source>
</evidence>
<dbReference type="PANTHER" id="PTHR42765">
    <property type="entry name" value="SOLEUCYL-TRNA SYNTHETASE"/>
    <property type="match status" value="1"/>
</dbReference>
<dbReference type="InterPro" id="IPR002301">
    <property type="entry name" value="Ile-tRNA-ligase"/>
</dbReference>
<keyword evidence="7 10" id="KW-0648">Protein biosynthesis</keyword>
<dbReference type="Gene3D" id="1.10.730.20">
    <property type="match status" value="1"/>
</dbReference>
<evidence type="ECO:0000259" key="12">
    <source>
        <dbReference type="Pfam" id="PF08264"/>
    </source>
</evidence>
<keyword evidence="4 10" id="KW-0436">Ligase</keyword>
<dbReference type="PRINTS" id="PR00984">
    <property type="entry name" value="TRNASYNTHILE"/>
</dbReference>
<comment type="similarity">
    <text evidence="1 10">Belongs to the class-I aminoacyl-tRNA synthetase family.</text>
</comment>
<evidence type="ECO:0000256" key="10">
    <source>
        <dbReference type="RuleBase" id="RU363035"/>
    </source>
</evidence>
<evidence type="ECO:0000256" key="8">
    <source>
        <dbReference type="ARBA" id="ARBA00023146"/>
    </source>
</evidence>
<dbReference type="GO" id="GO:0006428">
    <property type="term" value="P:isoleucyl-tRNA aminoacylation"/>
    <property type="evidence" value="ECO:0007669"/>
    <property type="project" value="InterPro"/>
</dbReference>
<dbReference type="FunFam" id="3.40.50.620:FF:000092">
    <property type="entry name" value="Isoleucine--tRNA ligase"/>
    <property type="match status" value="1"/>
</dbReference>
<feature type="domain" description="Aminoacyl-tRNA synthetase class Ia" evidence="11">
    <location>
        <begin position="69"/>
        <end position="629"/>
    </location>
</feature>
<dbReference type="VEuPathDB" id="FungiDB:PSHT_13411"/>